<evidence type="ECO:0000259" key="1">
    <source>
        <dbReference type="Pfam" id="PF18962"/>
    </source>
</evidence>
<dbReference type="Pfam" id="PF18962">
    <property type="entry name" value="Por_Secre_tail"/>
    <property type="match status" value="1"/>
</dbReference>
<accession>A0AAN5AMH9</accession>
<protein>
    <recommendedName>
        <fullName evidence="1">Secretion system C-terminal sorting domain-containing protein</fullName>
    </recommendedName>
</protein>
<proteinExistence type="predicted"/>
<sequence>MKHNLLFIFFLFFCSATYGQGIFLDLPEKDLSTSQGVPFEVPIVLYNDYNHNVKVIVEWKSQSIELKDHAEVLFGKRLIDSGKLTIEMKAGEEIDDLNARFTFLEGLEDRRYTIKITDLQNHQDIQEELVFTVAPVDMDQYIYLDEHLQVGTMYPNPINTSGWLQYELFSSVEAKIVVHNVLGTQIGEFALSPFDNKVKIQVGNYKEGVYFYSLIVDGQSKATRKIVVQR</sequence>
<dbReference type="NCBIfam" id="TIGR04183">
    <property type="entry name" value="Por_Secre_tail"/>
    <property type="match status" value="1"/>
</dbReference>
<evidence type="ECO:0000313" key="3">
    <source>
        <dbReference type="Proteomes" id="UP001310022"/>
    </source>
</evidence>
<dbReference type="Proteomes" id="UP001310022">
    <property type="component" value="Unassembled WGS sequence"/>
</dbReference>
<evidence type="ECO:0000313" key="2">
    <source>
        <dbReference type="EMBL" id="GJM62411.1"/>
    </source>
</evidence>
<name>A0AAN5AMH9_9BACT</name>
<reference evidence="2 3" key="1">
    <citation type="submission" date="2021-12" db="EMBL/GenBank/DDBJ databases">
        <title>Genome sequencing of bacteria with rrn-lacking chromosome and rrn-plasmid.</title>
        <authorList>
            <person name="Anda M."/>
            <person name="Iwasaki W."/>
        </authorList>
    </citation>
    <scope>NUCLEOTIDE SEQUENCE [LARGE SCALE GENOMIC DNA]</scope>
    <source>
        <strain evidence="2 3">NBRC 15940</strain>
    </source>
</reference>
<comment type="caution">
    <text evidence="2">The sequence shown here is derived from an EMBL/GenBank/DDBJ whole genome shotgun (WGS) entry which is preliminary data.</text>
</comment>
<dbReference type="RefSeq" id="WP_338237683.1">
    <property type="nucleotide sequence ID" value="NZ_BQKE01000001.1"/>
</dbReference>
<gene>
    <name evidence="2" type="ORF">PEDI_29630</name>
</gene>
<organism evidence="2 3">
    <name type="scientific">Persicobacter diffluens</name>
    <dbReference type="NCBI Taxonomy" id="981"/>
    <lineage>
        <taxon>Bacteria</taxon>
        <taxon>Pseudomonadati</taxon>
        <taxon>Bacteroidota</taxon>
        <taxon>Cytophagia</taxon>
        <taxon>Cytophagales</taxon>
        <taxon>Persicobacteraceae</taxon>
        <taxon>Persicobacter</taxon>
    </lineage>
</organism>
<dbReference type="InterPro" id="IPR026444">
    <property type="entry name" value="Secre_tail"/>
</dbReference>
<feature type="domain" description="Secretion system C-terminal sorting" evidence="1">
    <location>
        <begin position="153"/>
        <end position="228"/>
    </location>
</feature>
<dbReference type="EMBL" id="BQKE01000001">
    <property type="protein sequence ID" value="GJM62411.1"/>
    <property type="molecule type" value="Genomic_DNA"/>
</dbReference>
<keyword evidence="3" id="KW-1185">Reference proteome</keyword>
<dbReference type="AlphaFoldDB" id="A0AAN5AMH9"/>